<comment type="similarity">
    <text evidence="1">Belongs to the NAD(P)-dependent epimerase/dehydratase family. SDR39U1 subfamily.</text>
</comment>
<evidence type="ECO:0008006" key="6">
    <source>
        <dbReference type="Google" id="ProtNLM"/>
    </source>
</evidence>
<dbReference type="EMBL" id="SNXZ01000004">
    <property type="protein sequence ID" value="TDP96129.1"/>
    <property type="molecule type" value="Genomic_DNA"/>
</dbReference>
<comment type="caution">
    <text evidence="4">The sequence shown here is derived from an EMBL/GenBank/DDBJ whole genome shotgun (WGS) entry which is preliminary data.</text>
</comment>
<dbReference type="InterPro" id="IPR013549">
    <property type="entry name" value="DUF1731"/>
</dbReference>
<dbReference type="CDD" id="cd05242">
    <property type="entry name" value="SDR_a8"/>
    <property type="match status" value="1"/>
</dbReference>
<dbReference type="SUPFAM" id="SSF51735">
    <property type="entry name" value="NAD(P)-binding Rossmann-fold domains"/>
    <property type="match status" value="1"/>
</dbReference>
<dbReference type="Pfam" id="PF08338">
    <property type="entry name" value="DUF1731"/>
    <property type="match status" value="1"/>
</dbReference>
<keyword evidence="5" id="KW-1185">Reference proteome</keyword>
<feature type="domain" description="NAD-dependent epimerase/dehydratase" evidence="2">
    <location>
        <begin position="10"/>
        <end position="217"/>
    </location>
</feature>
<organism evidence="4 5">
    <name type="scientific">Labedaea rhizosphaerae</name>
    <dbReference type="NCBI Taxonomy" id="598644"/>
    <lineage>
        <taxon>Bacteria</taxon>
        <taxon>Bacillati</taxon>
        <taxon>Actinomycetota</taxon>
        <taxon>Actinomycetes</taxon>
        <taxon>Pseudonocardiales</taxon>
        <taxon>Pseudonocardiaceae</taxon>
        <taxon>Labedaea</taxon>
    </lineage>
</organism>
<proteinExistence type="inferred from homology"/>
<dbReference type="Gene3D" id="3.40.50.720">
    <property type="entry name" value="NAD(P)-binding Rossmann-like Domain"/>
    <property type="match status" value="1"/>
</dbReference>
<dbReference type="AlphaFoldDB" id="A0A4R6S846"/>
<evidence type="ECO:0000313" key="5">
    <source>
        <dbReference type="Proteomes" id="UP000295444"/>
    </source>
</evidence>
<name>A0A4R6S846_LABRH</name>
<reference evidence="4 5" key="1">
    <citation type="submission" date="2019-03" db="EMBL/GenBank/DDBJ databases">
        <title>Genomic Encyclopedia of Type Strains, Phase IV (KMG-IV): sequencing the most valuable type-strain genomes for metagenomic binning, comparative biology and taxonomic classification.</title>
        <authorList>
            <person name="Goeker M."/>
        </authorList>
    </citation>
    <scope>NUCLEOTIDE SEQUENCE [LARGE SCALE GENOMIC DNA]</scope>
    <source>
        <strain evidence="4 5">DSM 45361</strain>
    </source>
</reference>
<dbReference type="NCBIfam" id="TIGR01777">
    <property type="entry name" value="yfcH"/>
    <property type="match status" value="1"/>
</dbReference>
<evidence type="ECO:0000256" key="1">
    <source>
        <dbReference type="ARBA" id="ARBA00009353"/>
    </source>
</evidence>
<feature type="domain" description="DUF1731" evidence="3">
    <location>
        <begin position="251"/>
        <end position="297"/>
    </location>
</feature>
<dbReference type="InterPro" id="IPR036291">
    <property type="entry name" value="NAD(P)-bd_dom_sf"/>
</dbReference>
<evidence type="ECO:0000313" key="4">
    <source>
        <dbReference type="EMBL" id="TDP96129.1"/>
    </source>
</evidence>
<protein>
    <recommendedName>
        <fullName evidence="6">TIGR01777 family protein</fullName>
    </recommendedName>
</protein>
<evidence type="ECO:0000259" key="3">
    <source>
        <dbReference type="Pfam" id="PF08338"/>
    </source>
</evidence>
<dbReference type="PANTHER" id="PTHR11092:SF0">
    <property type="entry name" value="EPIMERASE FAMILY PROTEIN SDR39U1"/>
    <property type="match status" value="1"/>
</dbReference>
<dbReference type="Proteomes" id="UP000295444">
    <property type="component" value="Unassembled WGS sequence"/>
</dbReference>
<gene>
    <name evidence="4" type="ORF">EV186_104109</name>
</gene>
<dbReference type="InterPro" id="IPR001509">
    <property type="entry name" value="Epimerase_deHydtase"/>
</dbReference>
<accession>A0A4R6S846</accession>
<sequence length="301" mass="31823">MSETIKTMRVLVAGSSGLIGSALVPRLRASGHEVRRLVRRAAHAPDEHSWDPPAGRIDDDALDGVDAVVNLCGAGLGDRRWSHARKQVLLDSRTEPTEVLAAAVAKHGVPTLVNGSAVGYYGDAGDEPVYESHGPGTGFLAELCQRWEGATQAAADARVVLLRTGLVLSPHGGLLGKLKPLFSLMLGGRLGKGTQYMPWIHLDDHVAAVTHLVEHQDVTGPVNLTAPKPVTNAEFTAELSRVLGRPAPWVAPAFALKFVLGDLAEEALLGGQRAIPAALTRAGFTFRFDKLDTALAAATGR</sequence>
<evidence type="ECO:0000259" key="2">
    <source>
        <dbReference type="Pfam" id="PF01370"/>
    </source>
</evidence>
<dbReference type="PANTHER" id="PTHR11092">
    <property type="entry name" value="SUGAR NUCLEOTIDE EPIMERASE RELATED"/>
    <property type="match status" value="1"/>
</dbReference>
<dbReference type="Pfam" id="PF01370">
    <property type="entry name" value="Epimerase"/>
    <property type="match status" value="1"/>
</dbReference>
<dbReference type="InterPro" id="IPR010099">
    <property type="entry name" value="SDR39U1"/>
</dbReference>